<dbReference type="InterPro" id="IPR036736">
    <property type="entry name" value="ACP-like_sf"/>
</dbReference>
<feature type="domain" description="Carrier" evidence="1">
    <location>
        <begin position="4"/>
        <end position="83"/>
    </location>
</feature>
<evidence type="ECO:0000313" key="3">
    <source>
        <dbReference type="Proteomes" id="UP001500683"/>
    </source>
</evidence>
<proteinExistence type="predicted"/>
<evidence type="ECO:0000259" key="1">
    <source>
        <dbReference type="PROSITE" id="PS50075"/>
    </source>
</evidence>
<accession>A0ABP7V0R3</accession>
<evidence type="ECO:0000313" key="2">
    <source>
        <dbReference type="EMBL" id="GAA4057040.1"/>
    </source>
</evidence>
<dbReference type="Gene3D" id="1.10.1200.10">
    <property type="entry name" value="ACP-like"/>
    <property type="match status" value="1"/>
</dbReference>
<dbReference type="RefSeq" id="WP_344940151.1">
    <property type="nucleotide sequence ID" value="NZ_BAAAZG010000001.1"/>
</dbReference>
<dbReference type="EMBL" id="BAAAZG010000001">
    <property type="protein sequence ID" value="GAA4057040.1"/>
    <property type="molecule type" value="Genomic_DNA"/>
</dbReference>
<name>A0ABP7V0R3_9ACTN</name>
<dbReference type="Pfam" id="PF00550">
    <property type="entry name" value="PP-binding"/>
    <property type="match status" value="1"/>
</dbReference>
<keyword evidence="3" id="KW-1185">Reference proteome</keyword>
<dbReference type="SUPFAM" id="SSF47336">
    <property type="entry name" value="ACP-like"/>
    <property type="match status" value="1"/>
</dbReference>
<dbReference type="InterPro" id="IPR009081">
    <property type="entry name" value="PP-bd_ACP"/>
</dbReference>
<dbReference type="PROSITE" id="PS50075">
    <property type="entry name" value="CARRIER"/>
    <property type="match status" value="1"/>
</dbReference>
<reference evidence="3" key="1">
    <citation type="journal article" date="2019" name="Int. J. Syst. Evol. Microbiol.">
        <title>The Global Catalogue of Microorganisms (GCM) 10K type strain sequencing project: providing services to taxonomists for standard genome sequencing and annotation.</title>
        <authorList>
            <consortium name="The Broad Institute Genomics Platform"/>
            <consortium name="The Broad Institute Genome Sequencing Center for Infectious Disease"/>
            <person name="Wu L."/>
            <person name="Ma J."/>
        </authorList>
    </citation>
    <scope>NUCLEOTIDE SEQUENCE [LARGE SCALE GENOMIC DNA]</scope>
    <source>
        <strain evidence="3">JCM 16702</strain>
    </source>
</reference>
<sequence>MTADAHAAAVGLVLTVLRSVLGEEPALTPGTALFEVPGFDSLALAAVVERLEDELGPVLPDELLVPESFTTPDDIAAVLVAPALRAQHGGVPS</sequence>
<comment type="caution">
    <text evidence="2">The sequence shown here is derived from an EMBL/GenBank/DDBJ whole genome shotgun (WGS) entry which is preliminary data.</text>
</comment>
<protein>
    <recommendedName>
        <fullName evidence="1">Carrier domain-containing protein</fullName>
    </recommendedName>
</protein>
<dbReference type="Proteomes" id="UP001500683">
    <property type="component" value="Unassembled WGS sequence"/>
</dbReference>
<gene>
    <name evidence="2" type="ORF">GCM10022214_06060</name>
</gene>
<organism evidence="2 3">
    <name type="scientific">Actinomadura miaoliensis</name>
    <dbReference type="NCBI Taxonomy" id="430685"/>
    <lineage>
        <taxon>Bacteria</taxon>
        <taxon>Bacillati</taxon>
        <taxon>Actinomycetota</taxon>
        <taxon>Actinomycetes</taxon>
        <taxon>Streptosporangiales</taxon>
        <taxon>Thermomonosporaceae</taxon>
        <taxon>Actinomadura</taxon>
    </lineage>
</organism>